<dbReference type="HOGENOM" id="CLU_087375_2_0_1"/>
<dbReference type="AlphaFoldDB" id="A0A0C9XZQ0"/>
<evidence type="ECO:0000313" key="1">
    <source>
        <dbReference type="EMBL" id="KIK17960.1"/>
    </source>
</evidence>
<name>A0A0C9XZQ0_9AGAM</name>
<organism evidence="1 2">
    <name type="scientific">Pisolithus microcarpus 441</name>
    <dbReference type="NCBI Taxonomy" id="765257"/>
    <lineage>
        <taxon>Eukaryota</taxon>
        <taxon>Fungi</taxon>
        <taxon>Dikarya</taxon>
        <taxon>Basidiomycota</taxon>
        <taxon>Agaricomycotina</taxon>
        <taxon>Agaricomycetes</taxon>
        <taxon>Agaricomycetidae</taxon>
        <taxon>Boletales</taxon>
        <taxon>Sclerodermatineae</taxon>
        <taxon>Pisolithaceae</taxon>
        <taxon>Pisolithus</taxon>
    </lineage>
</organism>
<sequence length="141" mass="16160">MLLTFTDYCLARLMRDWTSPVYAFFNPQPVILEINGRWAHDFKCCAHSCKVKVHWYLDKKDAQSTGNMQKHVKKCWGVKALASADACKDAKEALKVVTESILQDRSIMSMIKLGGKLTYSVWPHTCTELRCFHIHRSIVPA</sequence>
<reference evidence="1 2" key="1">
    <citation type="submission" date="2014-04" db="EMBL/GenBank/DDBJ databases">
        <authorList>
            <consortium name="DOE Joint Genome Institute"/>
            <person name="Kuo A."/>
            <person name="Kohler A."/>
            <person name="Costa M.D."/>
            <person name="Nagy L.G."/>
            <person name="Floudas D."/>
            <person name="Copeland A."/>
            <person name="Barry K.W."/>
            <person name="Cichocki N."/>
            <person name="Veneault-Fourrey C."/>
            <person name="LaButti K."/>
            <person name="Lindquist E.A."/>
            <person name="Lipzen A."/>
            <person name="Lundell T."/>
            <person name="Morin E."/>
            <person name="Murat C."/>
            <person name="Sun H."/>
            <person name="Tunlid A."/>
            <person name="Henrissat B."/>
            <person name="Grigoriev I.V."/>
            <person name="Hibbett D.S."/>
            <person name="Martin F."/>
            <person name="Nordberg H.P."/>
            <person name="Cantor M.N."/>
            <person name="Hua S.X."/>
        </authorList>
    </citation>
    <scope>NUCLEOTIDE SEQUENCE [LARGE SCALE GENOMIC DNA]</scope>
    <source>
        <strain evidence="1 2">441</strain>
    </source>
</reference>
<gene>
    <name evidence="1" type="ORF">PISMIDRAFT_110376</name>
</gene>
<dbReference type="OrthoDB" id="2677917at2759"/>
<accession>A0A0C9XZQ0</accession>
<keyword evidence="2" id="KW-1185">Reference proteome</keyword>
<proteinExistence type="predicted"/>
<reference evidence="2" key="2">
    <citation type="submission" date="2015-01" db="EMBL/GenBank/DDBJ databases">
        <title>Evolutionary Origins and Diversification of the Mycorrhizal Mutualists.</title>
        <authorList>
            <consortium name="DOE Joint Genome Institute"/>
            <consortium name="Mycorrhizal Genomics Consortium"/>
            <person name="Kohler A."/>
            <person name="Kuo A."/>
            <person name="Nagy L.G."/>
            <person name="Floudas D."/>
            <person name="Copeland A."/>
            <person name="Barry K.W."/>
            <person name="Cichocki N."/>
            <person name="Veneault-Fourrey C."/>
            <person name="LaButti K."/>
            <person name="Lindquist E.A."/>
            <person name="Lipzen A."/>
            <person name="Lundell T."/>
            <person name="Morin E."/>
            <person name="Murat C."/>
            <person name="Riley R."/>
            <person name="Ohm R."/>
            <person name="Sun H."/>
            <person name="Tunlid A."/>
            <person name="Henrissat B."/>
            <person name="Grigoriev I.V."/>
            <person name="Hibbett D.S."/>
            <person name="Martin F."/>
        </authorList>
    </citation>
    <scope>NUCLEOTIDE SEQUENCE [LARGE SCALE GENOMIC DNA]</scope>
    <source>
        <strain evidence="2">441</strain>
    </source>
</reference>
<dbReference type="Proteomes" id="UP000054018">
    <property type="component" value="Unassembled WGS sequence"/>
</dbReference>
<protein>
    <submittedName>
        <fullName evidence="1">Uncharacterized protein</fullName>
    </submittedName>
</protein>
<evidence type="ECO:0000313" key="2">
    <source>
        <dbReference type="Proteomes" id="UP000054018"/>
    </source>
</evidence>
<dbReference type="EMBL" id="KN833815">
    <property type="protein sequence ID" value="KIK17960.1"/>
    <property type="molecule type" value="Genomic_DNA"/>
</dbReference>